<evidence type="ECO:0000256" key="2">
    <source>
        <dbReference type="ARBA" id="ARBA00006426"/>
    </source>
</evidence>
<dbReference type="Ensembl" id="ENSCMIT00000048581.1">
    <property type="protein sequence ID" value="ENSCMIP00000047907.1"/>
    <property type="gene ID" value="ENSCMIG00000019612.1"/>
</dbReference>
<dbReference type="FunFam" id="2.30.39.10:FF:000014">
    <property type="entry name" value="Serpin family B member 9"/>
    <property type="match status" value="1"/>
</dbReference>
<dbReference type="PROSITE" id="PS00284">
    <property type="entry name" value="SERPIN"/>
    <property type="match status" value="1"/>
</dbReference>
<evidence type="ECO:0000256" key="6">
    <source>
        <dbReference type="ARBA" id="ARBA00022990"/>
    </source>
</evidence>
<dbReference type="GO" id="GO:0004867">
    <property type="term" value="F:serine-type endopeptidase inhibitor activity"/>
    <property type="evidence" value="ECO:0007669"/>
    <property type="project" value="UniProtKB-KW"/>
</dbReference>
<evidence type="ECO:0000256" key="10">
    <source>
        <dbReference type="ARBA" id="ARBA00079383"/>
    </source>
</evidence>
<dbReference type="InterPro" id="IPR000215">
    <property type="entry name" value="Serpin_fam"/>
</dbReference>
<dbReference type="GO" id="GO:0005615">
    <property type="term" value="C:extracellular space"/>
    <property type="evidence" value="ECO:0007669"/>
    <property type="project" value="InterPro"/>
</dbReference>
<dbReference type="GO" id="GO:0005737">
    <property type="term" value="C:cytoplasm"/>
    <property type="evidence" value="ECO:0007669"/>
    <property type="project" value="UniProtKB-SubCell"/>
</dbReference>
<dbReference type="CDD" id="cd19956">
    <property type="entry name" value="serpinB"/>
    <property type="match status" value="1"/>
</dbReference>
<dbReference type="InParanoid" id="A0A4W3JY72"/>
<gene>
    <name evidence="12" type="primary">LOC103176212</name>
</gene>
<dbReference type="PANTHER" id="PTHR11461">
    <property type="entry name" value="SERINE PROTEASE INHIBITOR, SERPIN"/>
    <property type="match status" value="1"/>
</dbReference>
<dbReference type="InterPro" id="IPR023796">
    <property type="entry name" value="Serpin_dom"/>
</dbReference>
<evidence type="ECO:0000256" key="9">
    <source>
        <dbReference type="ARBA" id="ARBA00073281"/>
    </source>
</evidence>
<accession>A0A4W3JY72</accession>
<dbReference type="STRING" id="7868.ENSCMIP00000047907"/>
<dbReference type="GeneTree" id="ENSGT00940000154835"/>
<dbReference type="InterPro" id="IPR000240">
    <property type="entry name" value="Serpin_B9/Maspin"/>
</dbReference>
<evidence type="ECO:0000256" key="4">
    <source>
        <dbReference type="ARBA" id="ARBA00022690"/>
    </source>
</evidence>
<dbReference type="AlphaFoldDB" id="A0A4W3JY72"/>
<proteinExistence type="inferred from homology"/>
<evidence type="ECO:0000256" key="3">
    <source>
        <dbReference type="ARBA" id="ARBA00022490"/>
    </source>
</evidence>
<dbReference type="Gene3D" id="2.30.39.10">
    <property type="entry name" value="Alpha-1-antitrypsin, domain 1"/>
    <property type="match status" value="1"/>
</dbReference>
<dbReference type="InterPro" id="IPR036186">
    <property type="entry name" value="Serpin_sf"/>
</dbReference>
<dbReference type="PANTHER" id="PTHR11461:SF204">
    <property type="entry name" value="SERPIN B6"/>
    <property type="match status" value="1"/>
</dbReference>
<dbReference type="InterPro" id="IPR023795">
    <property type="entry name" value="Serpin_CS"/>
</dbReference>
<organism evidence="12 13">
    <name type="scientific">Callorhinchus milii</name>
    <name type="common">Ghost shark</name>
    <dbReference type="NCBI Taxonomy" id="7868"/>
    <lineage>
        <taxon>Eukaryota</taxon>
        <taxon>Metazoa</taxon>
        <taxon>Chordata</taxon>
        <taxon>Craniata</taxon>
        <taxon>Vertebrata</taxon>
        <taxon>Chondrichthyes</taxon>
        <taxon>Holocephali</taxon>
        <taxon>Chimaeriformes</taxon>
        <taxon>Callorhinchidae</taxon>
        <taxon>Callorhinchus</taxon>
    </lineage>
</organism>
<dbReference type="SMART" id="SM00093">
    <property type="entry name" value="SERPIN"/>
    <property type="match status" value="1"/>
</dbReference>
<reference evidence="13" key="3">
    <citation type="journal article" date="2014" name="Nature">
        <title>Elephant shark genome provides unique insights into gnathostome evolution.</title>
        <authorList>
            <consortium name="International Elephant Shark Genome Sequencing Consortium"/>
            <person name="Venkatesh B."/>
            <person name="Lee A.P."/>
            <person name="Ravi V."/>
            <person name="Maurya A.K."/>
            <person name="Lian M.M."/>
            <person name="Swann J.B."/>
            <person name="Ohta Y."/>
            <person name="Flajnik M.F."/>
            <person name="Sutoh Y."/>
            <person name="Kasahara M."/>
            <person name="Hoon S."/>
            <person name="Gangu V."/>
            <person name="Roy S.W."/>
            <person name="Irimia M."/>
            <person name="Korzh V."/>
            <person name="Kondrychyn I."/>
            <person name="Lim Z.W."/>
            <person name="Tay B.H."/>
            <person name="Tohari S."/>
            <person name="Kong K.W."/>
            <person name="Ho S."/>
            <person name="Lorente-Galdos B."/>
            <person name="Quilez J."/>
            <person name="Marques-Bonet T."/>
            <person name="Raney B.J."/>
            <person name="Ingham P.W."/>
            <person name="Tay A."/>
            <person name="Hillier L.W."/>
            <person name="Minx P."/>
            <person name="Boehm T."/>
            <person name="Wilson R.K."/>
            <person name="Brenner S."/>
            <person name="Warren W.C."/>
        </authorList>
    </citation>
    <scope>NUCLEOTIDE SEQUENCE [LARGE SCALE GENOMIC DNA]</scope>
</reference>
<reference evidence="13" key="1">
    <citation type="journal article" date="2006" name="Science">
        <title>Ancient noncoding elements conserved in the human genome.</title>
        <authorList>
            <person name="Venkatesh B."/>
            <person name="Kirkness E.F."/>
            <person name="Loh Y.H."/>
            <person name="Halpern A.L."/>
            <person name="Lee A.P."/>
            <person name="Johnson J."/>
            <person name="Dandona N."/>
            <person name="Viswanathan L.D."/>
            <person name="Tay A."/>
            <person name="Venter J.C."/>
            <person name="Strausberg R.L."/>
            <person name="Brenner S."/>
        </authorList>
    </citation>
    <scope>NUCLEOTIDE SEQUENCE [LARGE SCALE GENOMIC DNA]</scope>
</reference>
<reference evidence="12" key="4">
    <citation type="submission" date="2025-08" db="UniProtKB">
        <authorList>
            <consortium name="Ensembl"/>
        </authorList>
    </citation>
    <scope>IDENTIFICATION</scope>
</reference>
<feature type="domain" description="Serpin" evidence="11">
    <location>
        <begin position="26"/>
        <end position="391"/>
    </location>
</feature>
<evidence type="ECO:0000256" key="7">
    <source>
        <dbReference type="ARBA" id="ARBA00038828"/>
    </source>
</evidence>
<keyword evidence="3" id="KW-0963">Cytoplasm</keyword>
<comment type="subcellular location">
    <subcellularLocation>
        <location evidence="1">Cytoplasm</location>
    </subcellularLocation>
</comment>
<reference evidence="12" key="5">
    <citation type="submission" date="2025-09" db="UniProtKB">
        <authorList>
            <consortium name="Ensembl"/>
        </authorList>
    </citation>
    <scope>IDENTIFICATION</scope>
</reference>
<evidence type="ECO:0000259" key="11">
    <source>
        <dbReference type="SMART" id="SM00093"/>
    </source>
</evidence>
<dbReference type="OMA" id="THEDMME"/>
<evidence type="ECO:0000256" key="8">
    <source>
        <dbReference type="ARBA" id="ARBA00039202"/>
    </source>
</evidence>
<dbReference type="Pfam" id="PF00079">
    <property type="entry name" value="Serpin"/>
    <property type="match status" value="1"/>
</dbReference>
<keyword evidence="4" id="KW-0646">Protease inhibitor</keyword>
<evidence type="ECO:0000256" key="5">
    <source>
        <dbReference type="ARBA" id="ARBA00022900"/>
    </source>
</evidence>
<dbReference type="SUPFAM" id="SSF56574">
    <property type="entry name" value="Serpins"/>
    <property type="match status" value="1"/>
</dbReference>
<evidence type="ECO:0000313" key="12">
    <source>
        <dbReference type="Ensembl" id="ENSCMIP00000047907.1"/>
    </source>
</evidence>
<protein>
    <recommendedName>
        <fullName evidence="9">Leukocyte elastase inhibitor</fullName>
    </recommendedName>
    <alternativeName>
        <fullName evidence="10">Serpin B1</fullName>
    </alternativeName>
    <alternativeName>
        <fullName evidence="8">Serpin B6</fullName>
    </alternativeName>
</protein>
<sequence>MVSKCVSFSGSLAMDPLGVANTNFALELFKELTKADQSGNVFVSPLSISAALAMLYLGAKGETAAQMAKVLHFDKAQDIHSAFQKLNTDIHKADTQYLLKLANRLFGETTYSYLPDFLASTLKFYQAELAAVDFRNKPEEVRQQINAWAEAQTEGKIKDLLAPNIVDSFTRLVLVNAIYFKGNWERKFNAESTHERPFKISKNETKPVQMMRQKAKFNNTYIREVETRILELPYVQKELSMIIMLPDLKDDASGLEKLQNGLTFDKLLDWTDPDKMENDEIVVMLPKFKMENTYDFTSTLGGMGMVDAFDSLKANFSGMTEKNDLVLSKVVHKTFVEVNEEGTEAAAATAAIMMLRCAMIRMEFVADHPFLFFIRHNKTRNILFFGRFSSP</sequence>
<dbReference type="Gene3D" id="3.30.497.10">
    <property type="entry name" value="Antithrombin, subunit I, domain 2"/>
    <property type="match status" value="1"/>
</dbReference>
<dbReference type="PRINTS" id="PR00676">
    <property type="entry name" value="MASPIN"/>
</dbReference>
<evidence type="ECO:0000256" key="1">
    <source>
        <dbReference type="ARBA" id="ARBA00004496"/>
    </source>
</evidence>
<keyword evidence="13" id="KW-1185">Reference proteome</keyword>
<comment type="similarity">
    <text evidence="2">Belongs to the serpin family. Ov-serpin subfamily.</text>
</comment>
<dbReference type="InterPro" id="IPR042178">
    <property type="entry name" value="Serpin_sf_1"/>
</dbReference>
<comment type="subunit">
    <text evidence="7">Forms a complex with the monomeric form of beta-tryptase.</text>
</comment>
<evidence type="ECO:0000313" key="13">
    <source>
        <dbReference type="Proteomes" id="UP000314986"/>
    </source>
</evidence>
<dbReference type="Proteomes" id="UP000314986">
    <property type="component" value="Unassembled WGS sequence"/>
</dbReference>
<reference evidence="13" key="2">
    <citation type="journal article" date="2007" name="PLoS Biol.">
        <title>Survey sequencing and comparative analysis of the elephant shark (Callorhinchus milii) genome.</title>
        <authorList>
            <person name="Venkatesh B."/>
            <person name="Kirkness E.F."/>
            <person name="Loh Y.H."/>
            <person name="Halpern A.L."/>
            <person name="Lee A.P."/>
            <person name="Johnson J."/>
            <person name="Dandona N."/>
            <person name="Viswanathan L.D."/>
            <person name="Tay A."/>
            <person name="Venter J.C."/>
            <person name="Strausberg R.L."/>
            <person name="Brenner S."/>
        </authorList>
    </citation>
    <scope>NUCLEOTIDE SEQUENCE [LARGE SCALE GENOMIC DNA]</scope>
</reference>
<keyword evidence="6" id="KW-0007">Acetylation</keyword>
<name>A0A4W3JY72_CALMI</name>
<keyword evidence="5" id="KW-0722">Serine protease inhibitor</keyword>
<dbReference type="InterPro" id="IPR042185">
    <property type="entry name" value="Serpin_sf_2"/>
</dbReference>
<dbReference type="FunFam" id="3.30.497.10:FF:000001">
    <property type="entry name" value="Serine protease inhibitor"/>
    <property type="match status" value="1"/>
</dbReference>